<dbReference type="CDD" id="cd06223">
    <property type="entry name" value="PRTases_typeI"/>
    <property type="match status" value="1"/>
</dbReference>
<dbReference type="Gene3D" id="3.40.50.2020">
    <property type="match status" value="1"/>
</dbReference>
<dbReference type="InterPro" id="IPR051910">
    <property type="entry name" value="ComF/GntX_DNA_util-trans"/>
</dbReference>
<dbReference type="Pfam" id="PF00156">
    <property type="entry name" value="Pribosyltran"/>
    <property type="match status" value="1"/>
</dbReference>
<dbReference type="PANTHER" id="PTHR47505">
    <property type="entry name" value="DNA UTILIZATION PROTEIN YHGH"/>
    <property type="match status" value="1"/>
</dbReference>
<dbReference type="RefSeq" id="WP_184179386.1">
    <property type="nucleotide sequence ID" value="NZ_JACHGF010000016.1"/>
</dbReference>
<dbReference type="InterPro" id="IPR000836">
    <property type="entry name" value="PRTase_dom"/>
</dbReference>
<feature type="domain" description="Phosphoribosyltransferase" evidence="2">
    <location>
        <begin position="138"/>
        <end position="227"/>
    </location>
</feature>
<evidence type="ECO:0000313" key="4">
    <source>
        <dbReference type="Proteomes" id="UP000557307"/>
    </source>
</evidence>
<organism evidence="3 4">
    <name type="scientific">Rhabdobacter roseus</name>
    <dbReference type="NCBI Taxonomy" id="1655419"/>
    <lineage>
        <taxon>Bacteria</taxon>
        <taxon>Pseudomonadati</taxon>
        <taxon>Bacteroidota</taxon>
        <taxon>Cytophagia</taxon>
        <taxon>Cytophagales</taxon>
        <taxon>Cytophagaceae</taxon>
        <taxon>Rhabdobacter</taxon>
    </lineage>
</organism>
<protein>
    <submittedName>
        <fullName evidence="3">ComF family protein</fullName>
    </submittedName>
</protein>
<dbReference type="InterPro" id="IPR029057">
    <property type="entry name" value="PRTase-like"/>
</dbReference>
<reference evidence="3 4" key="1">
    <citation type="submission" date="2020-08" db="EMBL/GenBank/DDBJ databases">
        <title>Genomic Encyclopedia of Type Strains, Phase IV (KMG-IV): sequencing the most valuable type-strain genomes for metagenomic binning, comparative biology and taxonomic classification.</title>
        <authorList>
            <person name="Goeker M."/>
        </authorList>
    </citation>
    <scope>NUCLEOTIDE SEQUENCE [LARGE SCALE GENOMIC DNA]</scope>
    <source>
        <strain evidence="3 4">DSM 105074</strain>
    </source>
</reference>
<evidence type="ECO:0000259" key="2">
    <source>
        <dbReference type="Pfam" id="PF00156"/>
    </source>
</evidence>
<dbReference type="PANTHER" id="PTHR47505:SF1">
    <property type="entry name" value="DNA UTILIZATION PROTEIN YHGH"/>
    <property type="match status" value="1"/>
</dbReference>
<comment type="similarity">
    <text evidence="1">Belongs to the ComF/GntX family.</text>
</comment>
<evidence type="ECO:0000256" key="1">
    <source>
        <dbReference type="ARBA" id="ARBA00008007"/>
    </source>
</evidence>
<comment type="caution">
    <text evidence="3">The sequence shown here is derived from an EMBL/GenBank/DDBJ whole genome shotgun (WGS) entry which is preliminary data.</text>
</comment>
<dbReference type="EMBL" id="JACHGF010000016">
    <property type="protein sequence ID" value="MBB5287363.1"/>
    <property type="molecule type" value="Genomic_DNA"/>
</dbReference>
<name>A0A840U1A0_9BACT</name>
<dbReference type="AlphaFoldDB" id="A0A840U1A0"/>
<accession>A0A840U1A0</accession>
<sequence>MKLKSLWADFVDLIFPRCCEACDQALVGTEQVICTACRIELPRLDTDSSLKNLLKNRLVSHHEVKEVRSYLVFTKKGKVQNLLHALKYNNRPEVGTVLGELFGHEMLAQQEVPMADLIVSVPLHPRRLRQRGYNQSDQFAAGLSRALGIPWSGSVLVRTRYTQSQTGKTKVERQENVRRIFKVNESISGQKIILVDDVLTTGATLEACVDALVEGGCGCIYIMTIAAAQ</sequence>
<proteinExistence type="inferred from homology"/>
<keyword evidence="4" id="KW-1185">Reference proteome</keyword>
<gene>
    <name evidence="3" type="ORF">HNQ92_005526</name>
</gene>
<evidence type="ECO:0000313" key="3">
    <source>
        <dbReference type="EMBL" id="MBB5287363.1"/>
    </source>
</evidence>
<dbReference type="Proteomes" id="UP000557307">
    <property type="component" value="Unassembled WGS sequence"/>
</dbReference>
<dbReference type="SUPFAM" id="SSF53271">
    <property type="entry name" value="PRTase-like"/>
    <property type="match status" value="1"/>
</dbReference>